<dbReference type="GO" id="GO:0008688">
    <property type="term" value="F:3-(3-hydroxyphenyl)propionate hydroxylase activity"/>
    <property type="evidence" value="ECO:0007669"/>
    <property type="project" value="TreeGrafter"/>
</dbReference>
<dbReference type="Proteomes" id="UP000451860">
    <property type="component" value="Unassembled WGS sequence"/>
</dbReference>
<dbReference type="InterPro" id="IPR050631">
    <property type="entry name" value="PheA/TfdB_FAD_monoxygenase"/>
</dbReference>
<name>A0A7J5UTI3_9MICO</name>
<evidence type="ECO:0000256" key="2">
    <source>
        <dbReference type="SAM" id="MobiDB-lite"/>
    </source>
</evidence>
<dbReference type="NCBIfam" id="NF004829">
    <property type="entry name" value="PRK06183.1-3"/>
    <property type="match status" value="1"/>
</dbReference>
<dbReference type="PANTHER" id="PTHR43476">
    <property type="entry name" value="3-(3-HYDROXY-PHENYL)PROPIONATE/3-HYDROXYCINNAMIC ACID HYDROXYLASE"/>
    <property type="match status" value="1"/>
</dbReference>
<accession>A0A7J5UTI3</accession>
<dbReference type="InterPro" id="IPR002938">
    <property type="entry name" value="FAD-bd"/>
</dbReference>
<sequence>MSKEFDTDVIIVGYGPTGVTAANALGKLGVSTIAFERDKDIYPRARAVTVNDWTLRVFQAIGIDKPVLELIEPQRALHWVTYDGQEIMRQEHPPSTLGTPGAHRFYNIYQPTMESELRRQAERFGGLNAVRYGFEVTGIEQDADGVTVTATELASGTTTTVRGRYVIAADGGSSPARLLLGVHLLGDTVPTEWVVIDCRAKRWWPDRNLLTFWSDAKHPVVDIMLAGGNHRWEIPLEPHEAPADYPTQAELWPLLNRMGVTSDDVEIHQHAFYKHHLRMADRWRVGRVFLAGDAAHLMPPWAGAGMQSGMRDAWDISWKLAGVLKGELPEAVLDTYEAERRVNVDFYTRVAEHLGRVIKQQLTPEEQAAMAAELSAAQEMIARGETPPEAPLNAPPVLAGGWFTRPQGEDSAIGRMIPQPEVSTPRGVFGRLDDHLGHAFVLLGDRVDPRTLLTAEEKAGWDALGSRYLTVRPVDSASEGPDDLIDLDGVLAPWFERYGNRVVALRPDRFVLAADSSGLTVPPLPTAATAVEPDPTSVSSHA</sequence>
<dbReference type="GO" id="GO:0019622">
    <property type="term" value="P:3-(3-hydroxy)phenylpropionate catabolic process"/>
    <property type="evidence" value="ECO:0007669"/>
    <property type="project" value="TreeGrafter"/>
</dbReference>
<dbReference type="Gene3D" id="3.30.9.10">
    <property type="entry name" value="D-Amino Acid Oxidase, subunit A, domain 2"/>
    <property type="match status" value="1"/>
</dbReference>
<dbReference type="InterPro" id="IPR036188">
    <property type="entry name" value="FAD/NAD-bd_sf"/>
</dbReference>
<dbReference type="PANTHER" id="PTHR43476:SF3">
    <property type="entry name" value="FAD-BINDING MONOOXYGENASE"/>
    <property type="match status" value="1"/>
</dbReference>
<reference evidence="4 5" key="1">
    <citation type="submission" date="2019-10" db="EMBL/GenBank/DDBJ databases">
        <title>Georgenia wutianyii sp. nov. and Georgenia yuyongxinii sp. nov. isolated from plateau pika (Ochotona curzoniae) in the Qinghai-Tibet plateau of China.</title>
        <authorList>
            <person name="Tian Z."/>
        </authorList>
    </citation>
    <scope>NUCLEOTIDE SEQUENCE [LARGE SCALE GENOMIC DNA]</scope>
    <source>
        <strain evidence="4 5">DSM 21501</strain>
    </source>
</reference>
<dbReference type="OrthoDB" id="4246007at2"/>
<dbReference type="Gene3D" id="3.50.50.60">
    <property type="entry name" value="FAD/NAD(P)-binding domain"/>
    <property type="match status" value="1"/>
</dbReference>
<evidence type="ECO:0000256" key="1">
    <source>
        <dbReference type="ARBA" id="ARBA00023002"/>
    </source>
</evidence>
<feature type="region of interest" description="Disordered" evidence="2">
    <location>
        <begin position="522"/>
        <end position="542"/>
    </location>
</feature>
<keyword evidence="1" id="KW-0560">Oxidoreductase</keyword>
<gene>
    <name evidence="4" type="ORF">GB883_02800</name>
</gene>
<feature type="domain" description="FAD-binding" evidence="3">
    <location>
        <begin position="6"/>
        <end position="342"/>
    </location>
</feature>
<evidence type="ECO:0000259" key="3">
    <source>
        <dbReference type="Pfam" id="PF01494"/>
    </source>
</evidence>
<evidence type="ECO:0000313" key="4">
    <source>
        <dbReference type="EMBL" id="KAE8765595.1"/>
    </source>
</evidence>
<dbReference type="AlphaFoldDB" id="A0A7J5UTI3"/>
<evidence type="ECO:0000313" key="5">
    <source>
        <dbReference type="Proteomes" id="UP000451860"/>
    </source>
</evidence>
<dbReference type="EMBL" id="WHJE01000007">
    <property type="protein sequence ID" value="KAE8765595.1"/>
    <property type="molecule type" value="Genomic_DNA"/>
</dbReference>
<dbReference type="PRINTS" id="PR00420">
    <property type="entry name" value="RNGMNOXGNASE"/>
</dbReference>
<dbReference type="RefSeq" id="WP_152203117.1">
    <property type="nucleotide sequence ID" value="NZ_VUKF01000022.1"/>
</dbReference>
<dbReference type="GO" id="GO:0071949">
    <property type="term" value="F:FAD binding"/>
    <property type="evidence" value="ECO:0007669"/>
    <property type="project" value="InterPro"/>
</dbReference>
<comment type="caution">
    <text evidence="4">The sequence shown here is derived from an EMBL/GenBank/DDBJ whole genome shotgun (WGS) entry which is preliminary data.</text>
</comment>
<dbReference type="Pfam" id="PF01494">
    <property type="entry name" value="FAD_binding_3"/>
    <property type="match status" value="1"/>
</dbReference>
<dbReference type="SUPFAM" id="SSF51905">
    <property type="entry name" value="FAD/NAD(P)-binding domain"/>
    <property type="match status" value="1"/>
</dbReference>
<keyword evidence="5" id="KW-1185">Reference proteome</keyword>
<proteinExistence type="predicted"/>
<protein>
    <submittedName>
        <fullName evidence="4">Bifunctional 3-(3-hydroxy-phenyl)propionate/3-hydroxycinnamic acid hydroxylase</fullName>
    </submittedName>
</protein>
<organism evidence="4 5">
    <name type="scientific">Georgenia thermotolerans</name>
    <dbReference type="NCBI Taxonomy" id="527326"/>
    <lineage>
        <taxon>Bacteria</taxon>
        <taxon>Bacillati</taxon>
        <taxon>Actinomycetota</taxon>
        <taxon>Actinomycetes</taxon>
        <taxon>Micrococcales</taxon>
        <taxon>Bogoriellaceae</taxon>
        <taxon>Georgenia</taxon>
    </lineage>
</organism>